<dbReference type="RefSeq" id="WP_099311582.1">
    <property type="nucleotide sequence ID" value="NZ_CP032101.1"/>
</dbReference>
<evidence type="ECO:0000259" key="7">
    <source>
        <dbReference type="Pfam" id="PF00892"/>
    </source>
</evidence>
<dbReference type="PANTHER" id="PTHR32322">
    <property type="entry name" value="INNER MEMBRANE TRANSPORTER"/>
    <property type="match status" value="1"/>
</dbReference>
<feature type="transmembrane region" description="Helical" evidence="6">
    <location>
        <begin position="126"/>
        <end position="148"/>
    </location>
</feature>
<evidence type="ECO:0000313" key="10">
    <source>
        <dbReference type="Proteomes" id="UP000224740"/>
    </source>
</evidence>
<evidence type="ECO:0000313" key="9">
    <source>
        <dbReference type="EMBL" id="PHO14911.1"/>
    </source>
</evidence>
<reference evidence="10" key="1">
    <citation type="submission" date="2017-09" db="EMBL/GenBank/DDBJ databases">
        <title>Arcobacter canalis sp. nov., a new species isolated from a water canal contaminated with urban sewage.</title>
        <authorList>
            <person name="Perez-Cataluna A."/>
            <person name="Salas-Masso N."/>
            <person name="Figueras M.J."/>
        </authorList>
    </citation>
    <scope>NUCLEOTIDE SEQUENCE [LARGE SCALE GENOMIC DNA]</scope>
    <source>
        <strain evidence="10">CECT 7727</strain>
    </source>
</reference>
<dbReference type="EMBL" id="CP032101">
    <property type="protein sequence ID" value="AXX87210.1"/>
    <property type="molecule type" value="Genomic_DNA"/>
</dbReference>
<dbReference type="EMBL" id="NXAO01000046">
    <property type="protein sequence ID" value="PHO14911.1"/>
    <property type="molecule type" value="Genomic_DNA"/>
</dbReference>
<evidence type="ECO:0000256" key="2">
    <source>
        <dbReference type="ARBA" id="ARBA00022475"/>
    </source>
</evidence>
<dbReference type="PANTHER" id="PTHR32322:SF18">
    <property type="entry name" value="S-ADENOSYLMETHIONINE_S-ADENOSYLHOMOCYSTEINE TRANSPORTER"/>
    <property type="match status" value="1"/>
</dbReference>
<organism evidence="8 11">
    <name type="scientific">Malaciobacter marinus</name>
    <dbReference type="NCBI Taxonomy" id="505249"/>
    <lineage>
        <taxon>Bacteria</taxon>
        <taxon>Pseudomonadati</taxon>
        <taxon>Campylobacterota</taxon>
        <taxon>Epsilonproteobacteria</taxon>
        <taxon>Campylobacterales</taxon>
        <taxon>Arcobacteraceae</taxon>
        <taxon>Malaciobacter</taxon>
    </lineage>
</organism>
<dbReference type="Pfam" id="PF00892">
    <property type="entry name" value="EamA"/>
    <property type="match status" value="2"/>
</dbReference>
<reference evidence="8 11" key="3">
    <citation type="submission" date="2018-08" db="EMBL/GenBank/DDBJ databases">
        <title>Complete genome of the Arcobacter marinus type strain JCM 15502.</title>
        <authorList>
            <person name="Miller W.G."/>
            <person name="Yee E."/>
            <person name="Huynh S."/>
            <person name="Parker C.T."/>
        </authorList>
    </citation>
    <scope>NUCLEOTIDE SEQUENCE [LARGE SCALE GENOMIC DNA]</scope>
    <source>
        <strain evidence="8 11">JCM 15502</strain>
    </source>
</reference>
<feature type="domain" description="EamA" evidence="7">
    <location>
        <begin position="157"/>
        <end position="294"/>
    </location>
</feature>
<keyword evidence="10" id="KW-1185">Reference proteome</keyword>
<feature type="transmembrane region" description="Helical" evidence="6">
    <location>
        <begin position="7"/>
        <end position="27"/>
    </location>
</feature>
<dbReference type="AlphaFoldDB" id="A0A347TKT2"/>
<keyword evidence="3 6" id="KW-0812">Transmembrane</keyword>
<evidence type="ECO:0000256" key="3">
    <source>
        <dbReference type="ARBA" id="ARBA00022692"/>
    </source>
</evidence>
<proteinExistence type="predicted"/>
<feature type="transmembrane region" description="Helical" evidence="6">
    <location>
        <begin position="252"/>
        <end position="271"/>
    </location>
</feature>
<reference evidence="9" key="2">
    <citation type="submission" date="2017-09" db="EMBL/GenBank/DDBJ databases">
        <authorList>
            <person name="Perez-Cataluna A."/>
            <person name="Figueras M.J."/>
            <person name="Salas-Masso N."/>
        </authorList>
    </citation>
    <scope>NUCLEOTIDE SEQUENCE</scope>
    <source>
        <strain evidence="9">CECT 7727</strain>
    </source>
</reference>
<comment type="subcellular location">
    <subcellularLocation>
        <location evidence="1">Cell membrane</location>
        <topology evidence="1">Multi-pass membrane protein</topology>
    </subcellularLocation>
</comment>
<feature type="transmembrane region" description="Helical" evidence="6">
    <location>
        <begin position="70"/>
        <end position="92"/>
    </location>
</feature>
<gene>
    <name evidence="8" type="ORF">AMRN_1475</name>
    <name evidence="9" type="ORF">CPH92_09820</name>
</gene>
<dbReference type="InterPro" id="IPR050638">
    <property type="entry name" value="AA-Vitamin_Transporters"/>
</dbReference>
<evidence type="ECO:0000256" key="6">
    <source>
        <dbReference type="SAM" id="Phobius"/>
    </source>
</evidence>
<sequence length="299" mass="34342">MQKVYKVYFLLTLCVLFWSGNFILGRFIKDEIEPLELAFFRWVLAFILILPFSIKYMNIKKCIKSTKEHFLILSILAILGISLFNTIVYVALQTTQATNALLINSVTPLLVLILGVLILKNPINKIQILGFLSSTFGVVFLVLEGNIAKILELNLKNGDLWIILSATIWALYSILLRFKPKELNHVELFTTLVFLGIIYLSPIYFYQGYSIQREIIMIKQNWPIIIYVSFFASVLSFYFWNNAIAQIGPEKSSQFAHLMPLFGAILAYFFLGEKVEIYHLFGACFIAIGIYLSLFLSKR</sequence>
<feature type="transmembrane region" description="Helical" evidence="6">
    <location>
        <begin position="39"/>
        <end position="58"/>
    </location>
</feature>
<accession>A0A347TKT2</accession>
<feature type="transmembrane region" description="Helical" evidence="6">
    <location>
        <begin position="98"/>
        <end position="119"/>
    </location>
</feature>
<dbReference type="InterPro" id="IPR000620">
    <property type="entry name" value="EamA_dom"/>
</dbReference>
<name>A0A347TKT2_9BACT</name>
<keyword evidence="5 6" id="KW-0472">Membrane</keyword>
<evidence type="ECO:0000256" key="5">
    <source>
        <dbReference type="ARBA" id="ARBA00023136"/>
    </source>
</evidence>
<keyword evidence="2" id="KW-1003">Cell membrane</keyword>
<feature type="domain" description="EamA" evidence="7">
    <location>
        <begin position="7"/>
        <end position="142"/>
    </location>
</feature>
<dbReference type="InterPro" id="IPR037185">
    <property type="entry name" value="EmrE-like"/>
</dbReference>
<dbReference type="Proteomes" id="UP000224740">
    <property type="component" value="Unassembled WGS sequence"/>
</dbReference>
<feature type="transmembrane region" description="Helical" evidence="6">
    <location>
        <begin position="160"/>
        <end position="176"/>
    </location>
</feature>
<keyword evidence="4 6" id="KW-1133">Transmembrane helix</keyword>
<feature type="transmembrane region" description="Helical" evidence="6">
    <location>
        <begin position="277"/>
        <end position="296"/>
    </location>
</feature>
<evidence type="ECO:0000256" key="4">
    <source>
        <dbReference type="ARBA" id="ARBA00022989"/>
    </source>
</evidence>
<feature type="transmembrane region" description="Helical" evidence="6">
    <location>
        <begin position="188"/>
        <end position="209"/>
    </location>
</feature>
<dbReference type="Proteomes" id="UP000264693">
    <property type="component" value="Chromosome"/>
</dbReference>
<protein>
    <submittedName>
        <fullName evidence="9">EamA family transporter</fullName>
    </submittedName>
    <submittedName>
        <fullName evidence="8">EamA/RhaT family transporter</fullName>
    </submittedName>
</protein>
<dbReference type="SUPFAM" id="SSF103481">
    <property type="entry name" value="Multidrug resistance efflux transporter EmrE"/>
    <property type="match status" value="2"/>
</dbReference>
<dbReference type="GO" id="GO:0005886">
    <property type="term" value="C:plasma membrane"/>
    <property type="evidence" value="ECO:0007669"/>
    <property type="project" value="UniProtKB-SubCell"/>
</dbReference>
<evidence type="ECO:0000256" key="1">
    <source>
        <dbReference type="ARBA" id="ARBA00004651"/>
    </source>
</evidence>
<evidence type="ECO:0000313" key="8">
    <source>
        <dbReference type="EMBL" id="AXX87210.1"/>
    </source>
</evidence>
<dbReference type="KEGG" id="amar:AMRN_1475"/>
<feature type="transmembrane region" description="Helical" evidence="6">
    <location>
        <begin position="221"/>
        <end position="240"/>
    </location>
</feature>
<evidence type="ECO:0000313" key="11">
    <source>
        <dbReference type="Proteomes" id="UP000264693"/>
    </source>
</evidence>